<proteinExistence type="inferred from homology"/>
<evidence type="ECO:0000313" key="5">
    <source>
        <dbReference type="Proteomes" id="UP001176940"/>
    </source>
</evidence>
<evidence type="ECO:0000313" key="4">
    <source>
        <dbReference type="EMBL" id="CAJ0919334.1"/>
    </source>
</evidence>
<evidence type="ECO:0000256" key="3">
    <source>
        <dbReference type="SAM" id="Coils"/>
    </source>
</evidence>
<sequence length="239" mass="27326">MHLQCLRTKQMILLRNKEAAGRLEHARKARSRLGFVEDIVQVPRNLVGKVAERFGKVMQDLVNRSGVVSVRIPDDGEVQVDGEDGMFPFVVIGSVESLGNIWMLLEYHVAYLKEIEQLRLEREQINRELQEMGNRGRLQLGVWKGKETCVLCNLRRSFASKTEAEDRITHVLKTKFPLASFVNVIDISGGCGAMYEIHVESEEFKEKRTVQQHKMVNEALQEEIKAMHGLRIFTSVPKP</sequence>
<evidence type="ECO:0000256" key="2">
    <source>
        <dbReference type="RuleBase" id="RU003860"/>
    </source>
</evidence>
<name>A0ABN9KQK7_9NEOB</name>
<dbReference type="PANTHER" id="PTHR46188">
    <property type="entry name" value="BOLA-LIKE PROTEIN 3"/>
    <property type="match status" value="1"/>
</dbReference>
<dbReference type="InterPro" id="IPR036065">
    <property type="entry name" value="BolA-like_sf"/>
</dbReference>
<protein>
    <submittedName>
        <fullName evidence="4">Uncharacterized protein</fullName>
    </submittedName>
</protein>
<evidence type="ECO:0000256" key="1">
    <source>
        <dbReference type="ARBA" id="ARBA00005578"/>
    </source>
</evidence>
<dbReference type="Gene3D" id="3.30.1370.10">
    <property type="entry name" value="K Homology domain, type 1"/>
    <property type="match status" value="1"/>
</dbReference>
<keyword evidence="3" id="KW-0175">Coiled coil</keyword>
<dbReference type="Gene3D" id="3.30.300.90">
    <property type="entry name" value="BolA-like"/>
    <property type="match status" value="1"/>
</dbReference>
<dbReference type="PANTHER" id="PTHR46188:SF1">
    <property type="entry name" value="BOLA-LIKE PROTEIN 3"/>
    <property type="match status" value="1"/>
</dbReference>
<accession>A0ABN9KQK7</accession>
<reference evidence="4" key="1">
    <citation type="submission" date="2023-07" db="EMBL/GenBank/DDBJ databases">
        <authorList>
            <person name="Stuckert A."/>
        </authorList>
    </citation>
    <scope>NUCLEOTIDE SEQUENCE</scope>
</reference>
<comment type="caution">
    <text evidence="4">The sequence shown here is derived from an EMBL/GenBank/DDBJ whole genome shotgun (WGS) entry which is preliminary data.</text>
</comment>
<comment type="similarity">
    <text evidence="1 2">Belongs to the BolA/IbaG family.</text>
</comment>
<dbReference type="InterPro" id="IPR036612">
    <property type="entry name" value="KH_dom_type_1_sf"/>
</dbReference>
<organism evidence="4 5">
    <name type="scientific">Ranitomeya imitator</name>
    <name type="common">mimic poison frog</name>
    <dbReference type="NCBI Taxonomy" id="111125"/>
    <lineage>
        <taxon>Eukaryota</taxon>
        <taxon>Metazoa</taxon>
        <taxon>Chordata</taxon>
        <taxon>Craniata</taxon>
        <taxon>Vertebrata</taxon>
        <taxon>Euteleostomi</taxon>
        <taxon>Amphibia</taxon>
        <taxon>Batrachia</taxon>
        <taxon>Anura</taxon>
        <taxon>Neobatrachia</taxon>
        <taxon>Hyloidea</taxon>
        <taxon>Dendrobatidae</taxon>
        <taxon>Dendrobatinae</taxon>
        <taxon>Ranitomeya</taxon>
    </lineage>
</organism>
<dbReference type="Pfam" id="PF01722">
    <property type="entry name" value="BolA"/>
    <property type="match status" value="1"/>
</dbReference>
<dbReference type="SUPFAM" id="SSF82657">
    <property type="entry name" value="BolA-like"/>
    <property type="match status" value="1"/>
</dbReference>
<dbReference type="InterPro" id="IPR002634">
    <property type="entry name" value="BolA"/>
</dbReference>
<dbReference type="EMBL" id="CAUEEQ010001237">
    <property type="protein sequence ID" value="CAJ0919334.1"/>
    <property type="molecule type" value="Genomic_DNA"/>
</dbReference>
<gene>
    <name evidence="4" type="ORF">RIMI_LOCUS983854</name>
</gene>
<dbReference type="InterPro" id="IPR052275">
    <property type="entry name" value="Mt_Fe-S_assembly_factor"/>
</dbReference>
<dbReference type="SUPFAM" id="SSF54791">
    <property type="entry name" value="Eukaryotic type KH-domain (KH-domain type I)"/>
    <property type="match status" value="1"/>
</dbReference>
<feature type="coiled-coil region" evidence="3">
    <location>
        <begin position="108"/>
        <end position="135"/>
    </location>
</feature>
<dbReference type="Proteomes" id="UP001176940">
    <property type="component" value="Unassembled WGS sequence"/>
</dbReference>
<keyword evidence="5" id="KW-1185">Reference proteome</keyword>